<evidence type="ECO:0000256" key="11">
    <source>
        <dbReference type="ARBA" id="ARBA00023170"/>
    </source>
</evidence>
<evidence type="ECO:0000259" key="15">
    <source>
        <dbReference type="PROSITE" id="PS50261"/>
    </source>
</evidence>
<dbReference type="PANTHER" id="PTHR12011">
    <property type="entry name" value="ADHESION G-PROTEIN COUPLED RECEPTOR"/>
    <property type="match status" value="1"/>
</dbReference>
<feature type="transmembrane region" description="Helical" evidence="13">
    <location>
        <begin position="310"/>
        <end position="336"/>
    </location>
</feature>
<keyword evidence="8" id="KW-0807">Transducer</keyword>
<feature type="transmembrane region" description="Helical" evidence="13">
    <location>
        <begin position="381"/>
        <end position="400"/>
    </location>
</feature>
<evidence type="ECO:0000256" key="2">
    <source>
        <dbReference type="ARBA" id="ARBA00010933"/>
    </source>
</evidence>
<evidence type="ECO:0000256" key="6">
    <source>
        <dbReference type="ARBA" id="ARBA00022734"/>
    </source>
</evidence>
<evidence type="ECO:0000256" key="9">
    <source>
        <dbReference type="ARBA" id="ARBA00023136"/>
    </source>
</evidence>
<feature type="domain" description="G-protein coupled receptors family 2 profile 2" evidence="15">
    <location>
        <begin position="166"/>
        <end position="405"/>
    </location>
</feature>
<dbReference type="SUPFAM" id="SSF81321">
    <property type="entry name" value="Family A G protein-coupled receptor-like"/>
    <property type="match status" value="1"/>
</dbReference>
<evidence type="ECO:0000256" key="4">
    <source>
        <dbReference type="ARBA" id="ARBA00022692"/>
    </source>
</evidence>
<organism evidence="16 17">
    <name type="scientific">Gnathostoma spinigerum</name>
    <dbReference type="NCBI Taxonomy" id="75299"/>
    <lineage>
        <taxon>Eukaryota</taxon>
        <taxon>Metazoa</taxon>
        <taxon>Ecdysozoa</taxon>
        <taxon>Nematoda</taxon>
        <taxon>Chromadorea</taxon>
        <taxon>Rhabditida</taxon>
        <taxon>Spirurina</taxon>
        <taxon>Gnathostomatomorpha</taxon>
        <taxon>Gnathostomatoidea</taxon>
        <taxon>Gnathostomatidae</taxon>
        <taxon>Gnathostoma</taxon>
    </lineage>
</organism>
<keyword evidence="4 13" id="KW-0812">Transmembrane</keyword>
<feature type="transmembrane region" description="Helical" evidence="13">
    <location>
        <begin position="203"/>
        <end position="222"/>
    </location>
</feature>
<dbReference type="InterPro" id="IPR046338">
    <property type="entry name" value="GAIN_dom_sf"/>
</dbReference>
<feature type="compositionally biased region" description="Basic residues" evidence="12">
    <location>
        <begin position="543"/>
        <end position="564"/>
    </location>
</feature>
<feature type="region of interest" description="Disordered" evidence="12">
    <location>
        <begin position="448"/>
        <end position="467"/>
    </location>
</feature>
<feature type="compositionally biased region" description="Basic and acidic residues" evidence="12">
    <location>
        <begin position="575"/>
        <end position="591"/>
    </location>
</feature>
<evidence type="ECO:0000313" key="17">
    <source>
        <dbReference type="Proteomes" id="UP001608902"/>
    </source>
</evidence>
<dbReference type="SMART" id="SM00303">
    <property type="entry name" value="GPS"/>
    <property type="match status" value="1"/>
</dbReference>
<dbReference type="PROSITE" id="PS50261">
    <property type="entry name" value="G_PROTEIN_RECEP_F2_4"/>
    <property type="match status" value="1"/>
</dbReference>
<keyword evidence="6" id="KW-0430">Lectin</keyword>
<dbReference type="PANTHER" id="PTHR12011:SF347">
    <property type="entry name" value="FI21270P1-RELATED"/>
    <property type="match status" value="1"/>
</dbReference>
<evidence type="ECO:0000313" key="16">
    <source>
        <dbReference type="EMBL" id="MFH4980719.1"/>
    </source>
</evidence>
<accession>A0ABD6ETU9</accession>
<name>A0ABD6ETU9_9BILA</name>
<dbReference type="InterPro" id="IPR017981">
    <property type="entry name" value="GPCR_2-like_7TM"/>
</dbReference>
<comment type="subcellular location">
    <subcellularLocation>
        <location evidence="1">Cell membrane</location>
        <topology evidence="1">Multi-pass membrane protein</topology>
    </subcellularLocation>
</comment>
<evidence type="ECO:0000256" key="5">
    <source>
        <dbReference type="ARBA" id="ARBA00022729"/>
    </source>
</evidence>
<feature type="region of interest" description="Disordered" evidence="12">
    <location>
        <begin position="543"/>
        <end position="591"/>
    </location>
</feature>
<feature type="transmembrane region" description="Helical" evidence="13">
    <location>
        <begin position="357"/>
        <end position="375"/>
    </location>
</feature>
<comment type="caution">
    <text evidence="16">The sequence shown here is derived from an EMBL/GenBank/DDBJ whole genome shotgun (WGS) entry which is preliminary data.</text>
</comment>
<keyword evidence="10" id="KW-1015">Disulfide bond</keyword>
<dbReference type="InterPro" id="IPR048072">
    <property type="entry name" value="7tmB2_latrophilin-like"/>
</dbReference>
<evidence type="ECO:0000256" key="3">
    <source>
        <dbReference type="ARBA" id="ARBA00022475"/>
    </source>
</evidence>
<feature type="compositionally biased region" description="Polar residues" evidence="12">
    <location>
        <begin position="456"/>
        <end position="465"/>
    </location>
</feature>
<dbReference type="EMBL" id="JBGFUD010005975">
    <property type="protein sequence ID" value="MFH4980719.1"/>
    <property type="molecule type" value="Genomic_DNA"/>
</dbReference>
<proteinExistence type="inferred from homology"/>
<dbReference type="GO" id="GO:0004930">
    <property type="term" value="F:G protein-coupled receptor activity"/>
    <property type="evidence" value="ECO:0007669"/>
    <property type="project" value="UniProtKB-KW"/>
</dbReference>
<keyword evidence="9 13" id="KW-0472">Membrane</keyword>
<evidence type="ECO:0000259" key="14">
    <source>
        <dbReference type="PROSITE" id="PS50221"/>
    </source>
</evidence>
<dbReference type="CDD" id="cd15440">
    <property type="entry name" value="7tmB2_latrophilin-like_invertebrate"/>
    <property type="match status" value="1"/>
</dbReference>
<dbReference type="Pfam" id="PF00002">
    <property type="entry name" value="7tm_2"/>
    <property type="match status" value="1"/>
</dbReference>
<keyword evidence="17" id="KW-1185">Reference proteome</keyword>
<comment type="similarity">
    <text evidence="2">Belongs to the G-protein coupled receptor 2 family. LN-TM7 subfamily.</text>
</comment>
<dbReference type="GO" id="GO:0005886">
    <property type="term" value="C:plasma membrane"/>
    <property type="evidence" value="ECO:0007669"/>
    <property type="project" value="UniProtKB-SubCell"/>
</dbReference>
<evidence type="ECO:0000256" key="7">
    <source>
        <dbReference type="ARBA" id="ARBA00022989"/>
    </source>
</evidence>
<feature type="transmembrane region" description="Helical" evidence="13">
    <location>
        <begin position="228"/>
        <end position="249"/>
    </location>
</feature>
<feature type="transmembrane region" description="Helical" evidence="13">
    <location>
        <begin position="270"/>
        <end position="290"/>
    </location>
</feature>
<keyword evidence="5" id="KW-0732">Signal</keyword>
<dbReference type="GO" id="GO:0004175">
    <property type="term" value="F:endopeptidase activity"/>
    <property type="evidence" value="ECO:0007669"/>
    <property type="project" value="UniProtKB-ARBA"/>
</dbReference>
<evidence type="ECO:0000256" key="12">
    <source>
        <dbReference type="SAM" id="MobiDB-lite"/>
    </source>
</evidence>
<dbReference type="Proteomes" id="UP001608902">
    <property type="component" value="Unassembled WGS sequence"/>
</dbReference>
<dbReference type="PROSITE" id="PS50221">
    <property type="entry name" value="GAIN_B"/>
    <property type="match status" value="1"/>
</dbReference>
<keyword evidence="3" id="KW-1003">Cell membrane</keyword>
<reference evidence="16 17" key="1">
    <citation type="submission" date="2024-08" db="EMBL/GenBank/DDBJ databases">
        <title>Gnathostoma spinigerum genome.</title>
        <authorList>
            <person name="Gonzalez-Bertolin B."/>
            <person name="Monzon S."/>
            <person name="Zaballos A."/>
            <person name="Jimenez P."/>
            <person name="Dekumyoy P."/>
            <person name="Varona S."/>
            <person name="Cuesta I."/>
            <person name="Sumanam S."/>
            <person name="Adisakwattana P."/>
            <person name="Gasser R.B."/>
            <person name="Hernandez-Gonzalez A."/>
            <person name="Young N.D."/>
            <person name="Perteguer M.J."/>
        </authorList>
    </citation>
    <scope>NUCLEOTIDE SEQUENCE [LARGE SCALE GENOMIC DNA]</scope>
    <source>
        <strain evidence="16">AL3</strain>
        <tissue evidence="16">Liver</tissue>
    </source>
</reference>
<sequence>MFEIAFVTRFSSDAALLASQPTLIPKSGLRPSVFASPVDLSPRAKLRMGYYLYKSIGTLLNVRHNSVINSMVMGVTVNNPLGSVQLPENHPVTFTFYHFHREGVTNPRCVYWDTMAKVWSTLGCSLISTSETETRCSCTHMTSFAILMDINANVEELLSEPGSTVLDIITMVGCALSIICLFFSFLVFTCFRSLWSVRNTIHQNLCLSLMLAEFVFVFGIDATNNRTLCSIIAVALHFLFLASFCWMLLEGYQLYMMLIQVFEPDDDKILLSYIWAYGFPAIVVAVSAGVAWRNYGTPDYCWLNVDTPVIWTFIGPVGVVIAANFVFLGIALKVVLSVDTGDRKRSQRILGWLKGSAMLLCLLGITWVFGFLLVIRPATPVIAYIFTILNSAQGVFIFLLHVTMNEKVRVTVVRFVLEKLCCLSDIDYGKSDRSYLSSRQKFMKMIKPGKSFGSDKPNSTDSTDLQPGIRKLSPGFDLAHVNLQETNASKPGQLSSKLGSESYRLKDSRDLVDRQDMSMKKGSNIGVPSDGYAGGDEAVLKNRRSNSRNKLSKLSHDKRVRTRKIIQPESQMKTAEGDRAKKDRETTVIRL</sequence>
<evidence type="ECO:0000256" key="13">
    <source>
        <dbReference type="SAM" id="Phobius"/>
    </source>
</evidence>
<evidence type="ECO:0000256" key="10">
    <source>
        <dbReference type="ARBA" id="ARBA00023157"/>
    </source>
</evidence>
<dbReference type="Pfam" id="PF01825">
    <property type="entry name" value="GPS"/>
    <property type="match status" value="1"/>
</dbReference>
<dbReference type="AlphaFoldDB" id="A0ABD6ETU9"/>
<dbReference type="InterPro" id="IPR000832">
    <property type="entry name" value="GPCR_2_secretin-like"/>
</dbReference>
<evidence type="ECO:0000256" key="1">
    <source>
        <dbReference type="ARBA" id="ARBA00004651"/>
    </source>
</evidence>
<keyword evidence="7 13" id="KW-1133">Transmembrane helix</keyword>
<dbReference type="GO" id="GO:0030246">
    <property type="term" value="F:carbohydrate binding"/>
    <property type="evidence" value="ECO:0007669"/>
    <property type="project" value="UniProtKB-KW"/>
</dbReference>
<keyword evidence="8" id="KW-0297">G-protein coupled receptor</keyword>
<dbReference type="FunFam" id="1.20.1070.10:FF:000352">
    <property type="entry name" value="Latrophilin-like protein 1"/>
    <property type="match status" value="1"/>
</dbReference>
<dbReference type="InterPro" id="IPR057244">
    <property type="entry name" value="GAIN_B"/>
</dbReference>
<feature type="transmembrane region" description="Helical" evidence="13">
    <location>
        <begin position="168"/>
        <end position="191"/>
    </location>
</feature>
<dbReference type="GO" id="GO:0097264">
    <property type="term" value="P:self proteolysis"/>
    <property type="evidence" value="ECO:0007669"/>
    <property type="project" value="UniProtKB-ARBA"/>
</dbReference>
<feature type="domain" description="GAIN-B" evidence="14">
    <location>
        <begin position="6"/>
        <end position="154"/>
    </location>
</feature>
<evidence type="ECO:0000256" key="8">
    <source>
        <dbReference type="ARBA" id="ARBA00023040"/>
    </source>
</evidence>
<protein>
    <submittedName>
        <fullName evidence="16">Uncharacterized protein</fullName>
    </submittedName>
</protein>
<gene>
    <name evidence="16" type="ORF">AB6A40_007428</name>
</gene>
<dbReference type="Gene3D" id="2.60.220.50">
    <property type="match status" value="1"/>
</dbReference>
<dbReference type="Gene3D" id="1.20.1070.10">
    <property type="entry name" value="Rhodopsin 7-helix transmembrane proteins"/>
    <property type="match status" value="1"/>
</dbReference>
<dbReference type="InterPro" id="IPR000203">
    <property type="entry name" value="GPS"/>
</dbReference>
<dbReference type="PRINTS" id="PR00249">
    <property type="entry name" value="GPCRSECRETIN"/>
</dbReference>
<keyword evidence="11" id="KW-0675">Receptor</keyword>